<keyword evidence="1" id="KW-0472">Membrane</keyword>
<keyword evidence="1" id="KW-0812">Transmembrane</keyword>
<dbReference type="Proteomes" id="UP001295684">
    <property type="component" value="Unassembled WGS sequence"/>
</dbReference>
<proteinExistence type="predicted"/>
<comment type="caution">
    <text evidence="2">The sequence shown here is derived from an EMBL/GenBank/DDBJ whole genome shotgun (WGS) entry which is preliminary data.</text>
</comment>
<dbReference type="AlphaFoldDB" id="A0AAD1XAN1"/>
<dbReference type="EMBL" id="CAMPGE010008326">
    <property type="protein sequence ID" value="CAI2367225.1"/>
    <property type="molecule type" value="Genomic_DNA"/>
</dbReference>
<accession>A0AAD1XAN1</accession>
<feature type="transmembrane region" description="Helical" evidence="1">
    <location>
        <begin position="28"/>
        <end position="52"/>
    </location>
</feature>
<keyword evidence="3" id="KW-1185">Reference proteome</keyword>
<reference evidence="2" key="1">
    <citation type="submission" date="2023-07" db="EMBL/GenBank/DDBJ databases">
        <authorList>
            <consortium name="AG Swart"/>
            <person name="Singh M."/>
            <person name="Singh A."/>
            <person name="Seah K."/>
            <person name="Emmerich C."/>
        </authorList>
    </citation>
    <scope>NUCLEOTIDE SEQUENCE</scope>
    <source>
        <strain evidence="2">DP1</strain>
    </source>
</reference>
<protein>
    <submittedName>
        <fullName evidence="2">Uncharacterized protein</fullName>
    </submittedName>
</protein>
<keyword evidence="1" id="KW-1133">Transmembrane helix</keyword>
<evidence type="ECO:0000256" key="1">
    <source>
        <dbReference type="SAM" id="Phobius"/>
    </source>
</evidence>
<organism evidence="2 3">
    <name type="scientific">Euplotes crassus</name>
    <dbReference type="NCBI Taxonomy" id="5936"/>
    <lineage>
        <taxon>Eukaryota</taxon>
        <taxon>Sar</taxon>
        <taxon>Alveolata</taxon>
        <taxon>Ciliophora</taxon>
        <taxon>Intramacronucleata</taxon>
        <taxon>Spirotrichea</taxon>
        <taxon>Hypotrichia</taxon>
        <taxon>Euplotida</taxon>
        <taxon>Euplotidae</taxon>
        <taxon>Moneuplotes</taxon>
    </lineage>
</organism>
<gene>
    <name evidence="2" type="ORF">ECRASSUSDP1_LOCUS8504</name>
</gene>
<name>A0AAD1XAN1_EUPCR</name>
<evidence type="ECO:0000313" key="3">
    <source>
        <dbReference type="Proteomes" id="UP001295684"/>
    </source>
</evidence>
<sequence length="70" mass="7571">MICEVEGSSCPQGPMVGLVFQYPSSKSFLLTLPLLSFKVFINCLVALGICGVQSSSSIAWQSPSQIFWLV</sequence>
<evidence type="ECO:0000313" key="2">
    <source>
        <dbReference type="EMBL" id="CAI2367225.1"/>
    </source>
</evidence>